<reference evidence="2 3" key="1">
    <citation type="submission" date="2014-04" db="EMBL/GenBank/DDBJ databases">
        <authorList>
            <consortium name="International Citrus Genome Consortium"/>
            <person name="Gmitter F."/>
            <person name="Chen C."/>
            <person name="Farmerie W."/>
            <person name="Harkins T."/>
            <person name="Desany B."/>
            <person name="Mohiuddin M."/>
            <person name="Kodira C."/>
            <person name="Borodovsky M."/>
            <person name="Lomsadze A."/>
            <person name="Burns P."/>
            <person name="Jenkins J."/>
            <person name="Prochnik S."/>
            <person name="Shu S."/>
            <person name="Chapman J."/>
            <person name="Pitluck S."/>
            <person name="Schmutz J."/>
            <person name="Rokhsar D."/>
        </authorList>
    </citation>
    <scope>NUCLEOTIDE SEQUENCE</scope>
</reference>
<dbReference type="PaxDb" id="2711-XP_006477561.1"/>
<evidence type="ECO:0000259" key="1">
    <source>
        <dbReference type="PROSITE" id="PS50011"/>
    </source>
</evidence>
<gene>
    <name evidence="2" type="ORF">CISIN_1g039869mg</name>
</gene>
<dbReference type="Gene3D" id="1.10.510.10">
    <property type="entry name" value="Transferase(Phosphotransferase) domain 1"/>
    <property type="match status" value="2"/>
</dbReference>
<dbReference type="SUPFAM" id="SSF56112">
    <property type="entry name" value="Protein kinase-like (PK-like)"/>
    <property type="match status" value="1"/>
</dbReference>
<evidence type="ECO:0000313" key="2">
    <source>
        <dbReference type="EMBL" id="KDO52668.1"/>
    </source>
</evidence>
<feature type="non-terminal residue" evidence="2">
    <location>
        <position position="1"/>
    </location>
</feature>
<accession>A0A067ECA3</accession>
<dbReference type="GO" id="GO:0004672">
    <property type="term" value="F:protein kinase activity"/>
    <property type="evidence" value="ECO:0007669"/>
    <property type="project" value="InterPro"/>
</dbReference>
<dbReference type="PANTHER" id="PTHR48011">
    <property type="entry name" value="CCR4-NOT TRANSCRIPTIONAL COMPLEX SUBUNIT CAF120-RELATED"/>
    <property type="match status" value="1"/>
</dbReference>
<dbReference type="SMR" id="A0A067ECA3"/>
<dbReference type="SMART" id="SM00220">
    <property type="entry name" value="S_TKc"/>
    <property type="match status" value="1"/>
</dbReference>
<dbReference type="InterPro" id="IPR052751">
    <property type="entry name" value="Plant_MAPKKK"/>
</dbReference>
<dbReference type="EMBL" id="KK785030">
    <property type="protein sequence ID" value="KDO52668.1"/>
    <property type="molecule type" value="Genomic_DNA"/>
</dbReference>
<dbReference type="InterPro" id="IPR000719">
    <property type="entry name" value="Prot_kinase_dom"/>
</dbReference>
<dbReference type="eggNOG" id="KOG0198">
    <property type="taxonomic scope" value="Eukaryota"/>
</dbReference>
<feature type="domain" description="Protein kinase" evidence="1">
    <location>
        <begin position="1"/>
        <end position="148"/>
    </location>
</feature>
<dbReference type="InterPro" id="IPR011009">
    <property type="entry name" value="Kinase-like_dom_sf"/>
</dbReference>
<name>A0A067ECA3_CITSI</name>
<dbReference type="AlphaFoldDB" id="A0A067ECA3"/>
<dbReference type="Pfam" id="PF00069">
    <property type="entry name" value="Pkinase"/>
    <property type="match status" value="1"/>
</dbReference>
<evidence type="ECO:0000313" key="3">
    <source>
        <dbReference type="Proteomes" id="UP000027120"/>
    </source>
</evidence>
<dbReference type="PANTHER" id="PTHR48011:SF18">
    <property type="entry name" value="MITOGEN-ACTIVATED PROTEIN KINASE KINASE KINASE 19-RELATED"/>
    <property type="match status" value="1"/>
</dbReference>
<organism evidence="2 3">
    <name type="scientific">Citrus sinensis</name>
    <name type="common">Sweet orange</name>
    <name type="synonym">Citrus aurantium var. sinensis</name>
    <dbReference type="NCBI Taxonomy" id="2711"/>
    <lineage>
        <taxon>Eukaryota</taxon>
        <taxon>Viridiplantae</taxon>
        <taxon>Streptophyta</taxon>
        <taxon>Embryophyta</taxon>
        <taxon>Tracheophyta</taxon>
        <taxon>Spermatophyta</taxon>
        <taxon>Magnoliopsida</taxon>
        <taxon>eudicotyledons</taxon>
        <taxon>Gunneridae</taxon>
        <taxon>Pentapetalae</taxon>
        <taxon>rosids</taxon>
        <taxon>malvids</taxon>
        <taxon>Sapindales</taxon>
        <taxon>Rutaceae</taxon>
        <taxon>Aurantioideae</taxon>
        <taxon>Citrus</taxon>
    </lineage>
</organism>
<keyword evidence="3" id="KW-1185">Reference proteome</keyword>
<dbReference type="PROSITE" id="PS50011">
    <property type="entry name" value="PROTEIN_KINASE_DOM"/>
    <property type="match status" value="1"/>
</dbReference>
<dbReference type="Proteomes" id="UP000027120">
    <property type="component" value="Unassembled WGS sequence"/>
</dbReference>
<sequence length="152" mass="17037">SAKGLPEHEIGRYTKDILRGLDHIHSHGLVHCDIQGDNTLLVAGKDAHEAEISAFLQRHGLLLIYHVDTWALGRVFVEMMTAEISAWGSFGRGLASRDDLLELIAFSSEVPEFPSNISEDGRDFLSKCFIRVHQLRWTAKHVLAHPFPSVDE</sequence>
<protein>
    <recommendedName>
        <fullName evidence="1">Protein kinase domain-containing protein</fullName>
    </recommendedName>
</protein>
<dbReference type="GO" id="GO:0005524">
    <property type="term" value="F:ATP binding"/>
    <property type="evidence" value="ECO:0007669"/>
    <property type="project" value="InterPro"/>
</dbReference>
<dbReference type="STRING" id="2711.A0A067ECA3"/>
<proteinExistence type="predicted"/>